<organism evidence="2 3">
    <name type="scientific">Actinoallomurus iriomotensis</name>
    <dbReference type="NCBI Taxonomy" id="478107"/>
    <lineage>
        <taxon>Bacteria</taxon>
        <taxon>Bacillati</taxon>
        <taxon>Actinomycetota</taxon>
        <taxon>Actinomycetes</taxon>
        <taxon>Streptosporangiales</taxon>
        <taxon>Thermomonosporaceae</taxon>
        <taxon>Actinoallomurus</taxon>
    </lineage>
</organism>
<accession>A0A9W6RXI0</accession>
<dbReference type="Gene3D" id="2.30.110.10">
    <property type="entry name" value="Electron Transport, Fmn-binding Protein, Chain A"/>
    <property type="match status" value="1"/>
</dbReference>
<evidence type="ECO:0000313" key="3">
    <source>
        <dbReference type="Proteomes" id="UP001165135"/>
    </source>
</evidence>
<dbReference type="InterPro" id="IPR012349">
    <property type="entry name" value="Split_barrel_FMN-bd"/>
</dbReference>
<sequence length="152" mass="16640">MYDSEGLKILTERECRELLGSVPLGRIVYTDRALPAVQPVNFVMAGGEVVILTSAGSKLAAAARNAVVAFEIDQFDHEITTGWSVVIIGHARVIAEDGEISRLRDLPLRPWTAGEPAHYIAITPELISGRRLPTPKKQAQTQKTKNQEPKEA</sequence>
<feature type="region of interest" description="Disordered" evidence="1">
    <location>
        <begin position="131"/>
        <end position="152"/>
    </location>
</feature>
<evidence type="ECO:0000256" key="1">
    <source>
        <dbReference type="SAM" id="MobiDB-lite"/>
    </source>
</evidence>
<name>A0A9W6RXI0_9ACTN</name>
<protein>
    <submittedName>
        <fullName evidence="2">Pyridoxamine 5'-phosphate oxidase</fullName>
    </submittedName>
</protein>
<evidence type="ECO:0000313" key="2">
    <source>
        <dbReference type="EMBL" id="GLY81942.1"/>
    </source>
</evidence>
<dbReference type="SUPFAM" id="SSF50475">
    <property type="entry name" value="FMN-binding split barrel"/>
    <property type="match status" value="1"/>
</dbReference>
<gene>
    <name evidence="2" type="ORF">Airi01_102090</name>
</gene>
<feature type="compositionally biased region" description="Low complexity" evidence="1">
    <location>
        <begin position="135"/>
        <end position="144"/>
    </location>
</feature>
<comment type="caution">
    <text evidence="2">The sequence shown here is derived from an EMBL/GenBank/DDBJ whole genome shotgun (WGS) entry which is preliminary data.</text>
</comment>
<dbReference type="Pfam" id="PF12900">
    <property type="entry name" value="Pyridox_ox_2"/>
    <property type="match status" value="1"/>
</dbReference>
<reference evidence="2" key="1">
    <citation type="submission" date="2023-03" db="EMBL/GenBank/DDBJ databases">
        <title>Actinoallomurus iriomotensis NBRC 103681.</title>
        <authorList>
            <person name="Ichikawa N."/>
            <person name="Sato H."/>
            <person name="Tonouchi N."/>
        </authorList>
    </citation>
    <scope>NUCLEOTIDE SEQUENCE</scope>
    <source>
        <strain evidence="2">NBRC 103681</strain>
    </source>
</reference>
<proteinExistence type="predicted"/>
<dbReference type="InterPro" id="IPR024747">
    <property type="entry name" value="Pyridox_Oxase-rel"/>
</dbReference>
<dbReference type="Proteomes" id="UP001165135">
    <property type="component" value="Unassembled WGS sequence"/>
</dbReference>
<dbReference type="EMBL" id="BSTJ01000025">
    <property type="protein sequence ID" value="GLY81942.1"/>
    <property type="molecule type" value="Genomic_DNA"/>
</dbReference>
<dbReference type="AlphaFoldDB" id="A0A9W6RXI0"/>
<dbReference type="RefSeq" id="WP_285637102.1">
    <property type="nucleotide sequence ID" value="NZ_BSTJ01000025.1"/>
</dbReference>